<dbReference type="AlphaFoldDB" id="A0A0D2NDQ3"/>
<sequence length="293" mass="31673">MNVDSGNASTTLLDVMMDPAPTSTPSTQHLPTGIDPHRAAPADPILPEHVTSTSTSLPFDNTPVSLPTSNKSSVPPLDTNSSSSLTSSTSVPTNPTSTSGPHQPLDETTSDLMDIDRIIPFKRTLTLTEAHPLLRRVSLITIELRDPNSHTTLAFHVGQVAMFIATDARLRRGYNGQEVMPVAYSTFAALFNSSSCEQCHEIRFSQHDPSIKFPIITGIPPRLSDFEIAQDLVYPPRGSPLLTNDTTSQEKDKDKTSPPLSSRITHPLPKHASRHPASGPSSNACHLKSSSHH</sequence>
<name>A0A0D2NDQ3_HYPSF</name>
<evidence type="ECO:0000256" key="1">
    <source>
        <dbReference type="SAM" id="MobiDB-lite"/>
    </source>
</evidence>
<feature type="region of interest" description="Disordered" evidence="1">
    <location>
        <begin position="16"/>
        <end position="110"/>
    </location>
</feature>
<dbReference type="Proteomes" id="UP000054270">
    <property type="component" value="Unassembled WGS sequence"/>
</dbReference>
<gene>
    <name evidence="2" type="ORF">HYPSUDRAFT_208450</name>
</gene>
<evidence type="ECO:0000313" key="3">
    <source>
        <dbReference type="Proteomes" id="UP000054270"/>
    </source>
</evidence>
<evidence type="ECO:0000313" key="2">
    <source>
        <dbReference type="EMBL" id="KJA14721.1"/>
    </source>
</evidence>
<dbReference type="OrthoDB" id="3088013at2759"/>
<accession>A0A0D2NDQ3</accession>
<proteinExistence type="predicted"/>
<reference evidence="3" key="1">
    <citation type="submission" date="2014-04" db="EMBL/GenBank/DDBJ databases">
        <title>Evolutionary Origins and Diversification of the Mycorrhizal Mutualists.</title>
        <authorList>
            <consortium name="DOE Joint Genome Institute"/>
            <consortium name="Mycorrhizal Genomics Consortium"/>
            <person name="Kohler A."/>
            <person name="Kuo A."/>
            <person name="Nagy L.G."/>
            <person name="Floudas D."/>
            <person name="Copeland A."/>
            <person name="Barry K.W."/>
            <person name="Cichocki N."/>
            <person name="Veneault-Fourrey C."/>
            <person name="LaButti K."/>
            <person name="Lindquist E.A."/>
            <person name="Lipzen A."/>
            <person name="Lundell T."/>
            <person name="Morin E."/>
            <person name="Murat C."/>
            <person name="Riley R."/>
            <person name="Ohm R."/>
            <person name="Sun H."/>
            <person name="Tunlid A."/>
            <person name="Henrissat B."/>
            <person name="Grigoriev I.V."/>
            <person name="Hibbett D.S."/>
            <person name="Martin F."/>
        </authorList>
    </citation>
    <scope>NUCLEOTIDE SEQUENCE [LARGE SCALE GENOMIC DNA]</scope>
    <source>
        <strain evidence="3">FD-334 SS-4</strain>
    </source>
</reference>
<organism evidence="2 3">
    <name type="scientific">Hypholoma sublateritium (strain FD-334 SS-4)</name>
    <dbReference type="NCBI Taxonomy" id="945553"/>
    <lineage>
        <taxon>Eukaryota</taxon>
        <taxon>Fungi</taxon>
        <taxon>Dikarya</taxon>
        <taxon>Basidiomycota</taxon>
        <taxon>Agaricomycotina</taxon>
        <taxon>Agaricomycetes</taxon>
        <taxon>Agaricomycetidae</taxon>
        <taxon>Agaricales</taxon>
        <taxon>Agaricineae</taxon>
        <taxon>Strophariaceae</taxon>
        <taxon>Hypholoma</taxon>
    </lineage>
</organism>
<keyword evidence="3" id="KW-1185">Reference proteome</keyword>
<dbReference type="EMBL" id="KN817667">
    <property type="protein sequence ID" value="KJA14721.1"/>
    <property type="molecule type" value="Genomic_DNA"/>
</dbReference>
<feature type="region of interest" description="Disordered" evidence="1">
    <location>
        <begin position="237"/>
        <end position="293"/>
    </location>
</feature>
<feature type="compositionally biased region" description="Polar residues" evidence="1">
    <location>
        <begin position="50"/>
        <end position="73"/>
    </location>
</feature>
<protein>
    <submittedName>
        <fullName evidence="2">Uncharacterized protein</fullName>
    </submittedName>
</protein>
<feature type="compositionally biased region" description="Low complexity" evidence="1">
    <location>
        <begin position="79"/>
        <end position="99"/>
    </location>
</feature>
<feature type="compositionally biased region" description="Polar residues" evidence="1">
    <location>
        <begin position="21"/>
        <end position="30"/>
    </location>
</feature>